<dbReference type="AlphaFoldDB" id="A0A0D8FQR7"/>
<reference evidence="3 4" key="1">
    <citation type="submission" date="2015-01" db="EMBL/GenBank/DDBJ databases">
        <title>Draft genome of the acidophilic iron oxidizer Ferrimicrobium acidiphilum strain T23.</title>
        <authorList>
            <person name="Poehlein A."/>
            <person name="Eisen S."/>
            <person name="Schloemann M."/>
            <person name="Johnson B.D."/>
            <person name="Daniel R."/>
            <person name="Muehling M."/>
        </authorList>
    </citation>
    <scope>NUCLEOTIDE SEQUENCE [LARGE SCALE GENOMIC DNA]</scope>
    <source>
        <strain evidence="3 4">T23</strain>
    </source>
</reference>
<dbReference type="PATRIC" id="fig|1121877.4.peg.3114"/>
<feature type="signal peptide" evidence="2">
    <location>
        <begin position="1"/>
        <end position="20"/>
    </location>
</feature>
<gene>
    <name evidence="3" type="ORF">FEAC_27730</name>
</gene>
<name>A0A0D8FQR7_9ACTN</name>
<feature type="chain" id="PRO_5039638216" description="DUF5666 domain-containing protein" evidence="2">
    <location>
        <begin position="21"/>
        <end position="251"/>
    </location>
</feature>
<evidence type="ECO:0000313" key="3">
    <source>
        <dbReference type="EMBL" id="KJE75481.1"/>
    </source>
</evidence>
<feature type="compositionally biased region" description="Low complexity" evidence="1">
    <location>
        <begin position="238"/>
        <end position="251"/>
    </location>
</feature>
<organism evidence="3 4">
    <name type="scientific">Ferrimicrobium acidiphilum DSM 19497</name>
    <dbReference type="NCBI Taxonomy" id="1121877"/>
    <lineage>
        <taxon>Bacteria</taxon>
        <taxon>Bacillati</taxon>
        <taxon>Actinomycetota</taxon>
        <taxon>Acidimicrobiia</taxon>
        <taxon>Acidimicrobiales</taxon>
        <taxon>Acidimicrobiaceae</taxon>
        <taxon>Ferrimicrobium</taxon>
    </lineage>
</organism>
<keyword evidence="2" id="KW-0732">Signal</keyword>
<dbReference type="STRING" id="1121877.FEAC_27730"/>
<feature type="compositionally biased region" description="Basic residues" evidence="1">
    <location>
        <begin position="135"/>
        <end position="149"/>
    </location>
</feature>
<dbReference type="EMBL" id="JXUW01000039">
    <property type="protein sequence ID" value="KJE75481.1"/>
    <property type="molecule type" value="Genomic_DNA"/>
</dbReference>
<evidence type="ECO:0000313" key="4">
    <source>
        <dbReference type="Proteomes" id="UP000032336"/>
    </source>
</evidence>
<feature type="region of interest" description="Disordered" evidence="1">
    <location>
        <begin position="126"/>
        <end position="149"/>
    </location>
</feature>
<sequence>MNRSIFVVVGVLLGGGVLTACGSATTSAASTTAPRASSTPKHGIPKIAASGTIAAVSLSSSSMQVQGTATGETTVDWTSTTRFTQAITISPSAIAIGSCVSAIEHTPRGSNIAVIHSITVTTGKSTCANPPTVAKKAKHHGSHSHRRPKGHRLIRGTVTAVSSTSITISESATSKSTAQSVTLPLTKTIRIIAHQIAASTDLIAGRCVIVQGSTSSIGVVTARRIGISQPTNGSCKVTKGTTSPSTGSTGA</sequence>
<evidence type="ECO:0000256" key="1">
    <source>
        <dbReference type="SAM" id="MobiDB-lite"/>
    </source>
</evidence>
<feature type="region of interest" description="Disordered" evidence="1">
    <location>
        <begin position="230"/>
        <end position="251"/>
    </location>
</feature>
<comment type="caution">
    <text evidence="3">The sequence shown here is derived from an EMBL/GenBank/DDBJ whole genome shotgun (WGS) entry which is preliminary data.</text>
</comment>
<accession>A0A0D8FQR7</accession>
<evidence type="ECO:0008006" key="5">
    <source>
        <dbReference type="Google" id="ProtNLM"/>
    </source>
</evidence>
<evidence type="ECO:0000256" key="2">
    <source>
        <dbReference type="SAM" id="SignalP"/>
    </source>
</evidence>
<dbReference type="PROSITE" id="PS51257">
    <property type="entry name" value="PROKAR_LIPOPROTEIN"/>
    <property type="match status" value="1"/>
</dbReference>
<protein>
    <recommendedName>
        <fullName evidence="5">DUF5666 domain-containing protein</fullName>
    </recommendedName>
</protein>
<keyword evidence="4" id="KW-1185">Reference proteome</keyword>
<proteinExistence type="predicted"/>
<dbReference type="Proteomes" id="UP000032336">
    <property type="component" value="Unassembled WGS sequence"/>
</dbReference>